<keyword evidence="3" id="KW-1185">Reference proteome</keyword>
<proteinExistence type="predicted"/>
<gene>
    <name evidence="2" type="ORF">FLL46_00505</name>
</gene>
<name>A0A545UIV8_9GAMM</name>
<dbReference type="EMBL" id="VIKS01000001">
    <property type="protein sequence ID" value="TQV89397.1"/>
    <property type="molecule type" value="Genomic_DNA"/>
</dbReference>
<dbReference type="AlphaFoldDB" id="A0A545UIV8"/>
<protein>
    <submittedName>
        <fullName evidence="2">Uncharacterized protein</fullName>
    </submittedName>
</protein>
<keyword evidence="1" id="KW-0175">Coiled coil</keyword>
<dbReference type="Proteomes" id="UP000315439">
    <property type="component" value="Unassembled WGS sequence"/>
</dbReference>
<comment type="caution">
    <text evidence="2">The sequence shown here is derived from an EMBL/GenBank/DDBJ whole genome shotgun (WGS) entry which is preliminary data.</text>
</comment>
<evidence type="ECO:0000313" key="3">
    <source>
        <dbReference type="Proteomes" id="UP000315439"/>
    </source>
</evidence>
<evidence type="ECO:0000256" key="1">
    <source>
        <dbReference type="SAM" id="Coils"/>
    </source>
</evidence>
<dbReference type="RefSeq" id="WP_142891461.1">
    <property type="nucleotide sequence ID" value="NZ_ML660160.1"/>
</dbReference>
<evidence type="ECO:0000313" key="2">
    <source>
        <dbReference type="EMBL" id="TQV89397.1"/>
    </source>
</evidence>
<accession>A0A545UIV8</accession>
<reference evidence="2 3" key="1">
    <citation type="submission" date="2019-07" db="EMBL/GenBank/DDBJ databases">
        <title>Draft genome for Aliikangiella sp. M105.</title>
        <authorList>
            <person name="Wang G."/>
        </authorList>
    </citation>
    <scope>NUCLEOTIDE SEQUENCE [LARGE SCALE GENOMIC DNA]</scope>
    <source>
        <strain evidence="2 3">M105</strain>
    </source>
</reference>
<feature type="coiled-coil region" evidence="1">
    <location>
        <begin position="5"/>
        <end position="32"/>
    </location>
</feature>
<organism evidence="2 3">
    <name type="scientific">Aliikangiella coralliicola</name>
    <dbReference type="NCBI Taxonomy" id="2592383"/>
    <lineage>
        <taxon>Bacteria</taxon>
        <taxon>Pseudomonadati</taxon>
        <taxon>Pseudomonadota</taxon>
        <taxon>Gammaproteobacteria</taxon>
        <taxon>Oceanospirillales</taxon>
        <taxon>Pleioneaceae</taxon>
        <taxon>Aliikangiella</taxon>
    </lineage>
</organism>
<sequence>MKRESQTSLEQLKQLEKKLNQCQKEIRELIQLRQPLAVVQRSLINIKLSGLNDYENYRLNTILNSMSYSERTNTPVN</sequence>